<evidence type="ECO:0000313" key="3">
    <source>
        <dbReference type="EMBL" id="MFD1262481.1"/>
    </source>
</evidence>
<organism evidence="3 4">
    <name type="scientific">Thauera mechernichensis</name>
    <dbReference type="NCBI Taxonomy" id="82788"/>
    <lineage>
        <taxon>Bacteria</taxon>
        <taxon>Pseudomonadati</taxon>
        <taxon>Pseudomonadota</taxon>
        <taxon>Betaproteobacteria</taxon>
        <taxon>Rhodocyclales</taxon>
        <taxon>Zoogloeaceae</taxon>
        <taxon>Thauera</taxon>
    </lineage>
</organism>
<keyword evidence="2" id="KW-0812">Transmembrane</keyword>
<reference evidence="4" key="1">
    <citation type="journal article" date="2019" name="Int. J. Syst. Evol. Microbiol.">
        <title>The Global Catalogue of Microorganisms (GCM) 10K type strain sequencing project: providing services to taxonomists for standard genome sequencing and annotation.</title>
        <authorList>
            <consortium name="The Broad Institute Genomics Platform"/>
            <consortium name="The Broad Institute Genome Sequencing Center for Infectious Disease"/>
            <person name="Wu L."/>
            <person name="Ma J."/>
        </authorList>
    </citation>
    <scope>NUCLEOTIDE SEQUENCE [LARGE SCALE GENOMIC DNA]</scope>
    <source>
        <strain evidence="4">CCUG 48884</strain>
    </source>
</reference>
<dbReference type="PIRSF" id="PIRSF016482">
    <property type="entry name" value="PilO"/>
    <property type="match status" value="1"/>
</dbReference>
<comment type="caution">
    <text evidence="3">The sequence shown here is derived from an EMBL/GenBank/DDBJ whole genome shotgun (WGS) entry which is preliminary data.</text>
</comment>
<evidence type="ECO:0000256" key="1">
    <source>
        <dbReference type="SAM" id="Coils"/>
    </source>
</evidence>
<gene>
    <name evidence="3" type="ORF">ACFQ4M_02730</name>
</gene>
<keyword evidence="1" id="KW-0175">Coiled coil</keyword>
<accession>A0ABW3W914</accession>
<dbReference type="EMBL" id="JBHTMC010000002">
    <property type="protein sequence ID" value="MFD1262481.1"/>
    <property type="molecule type" value="Genomic_DNA"/>
</dbReference>
<dbReference type="RefSeq" id="WP_277831282.1">
    <property type="nucleotide sequence ID" value="NZ_JARQZE010000003.1"/>
</dbReference>
<sequence>MSTGTRLGKGIDLDRLVNDFKGLDPNDPGLWPLAPRVAVFVGLFVLTIAGFWWFDWQDQAASLERVRAEEQQLRDSWVAKKRQAVNLEEHRRQLAEIDRQFGALLKQLPNRAEMDSLLSDINQAGLGRGLQFELFKPGADVVKEFYAEMPIDVRVQGVYHDLGEFVADVARMPRIVTLNNVALGAGEDGKLKFEAKATTYRYLDEEELAQQRQAAQAAAAAQRSR</sequence>
<protein>
    <submittedName>
        <fullName evidence="3">Type 4a pilus biogenesis protein PilO</fullName>
    </submittedName>
</protein>
<keyword evidence="4" id="KW-1185">Reference proteome</keyword>
<evidence type="ECO:0000256" key="2">
    <source>
        <dbReference type="SAM" id="Phobius"/>
    </source>
</evidence>
<dbReference type="Gene3D" id="1.10.287.540">
    <property type="entry name" value="Helix hairpin bin"/>
    <property type="match status" value="1"/>
</dbReference>
<name>A0ABW3W914_9RHOO</name>
<dbReference type="InterPro" id="IPR007445">
    <property type="entry name" value="PilO"/>
</dbReference>
<dbReference type="InterPro" id="IPR014717">
    <property type="entry name" value="Transl_elong_EF1B/ribsomal_bS6"/>
</dbReference>
<dbReference type="PANTHER" id="PTHR39555:SF1">
    <property type="entry name" value="TYPE IV PILUS INNER MEMBRANE COMPONENT PILO"/>
    <property type="match status" value="1"/>
</dbReference>
<dbReference type="Gene3D" id="3.30.70.60">
    <property type="match status" value="1"/>
</dbReference>
<feature type="transmembrane region" description="Helical" evidence="2">
    <location>
        <begin position="33"/>
        <end position="54"/>
    </location>
</feature>
<proteinExistence type="predicted"/>
<feature type="coiled-coil region" evidence="1">
    <location>
        <begin position="80"/>
        <end position="107"/>
    </location>
</feature>
<evidence type="ECO:0000313" key="4">
    <source>
        <dbReference type="Proteomes" id="UP001597158"/>
    </source>
</evidence>
<dbReference type="PANTHER" id="PTHR39555">
    <property type="entry name" value="FIMBRIAL ASSEMBLY PROTEIN PILO-LIKE PROTEIN-RELATED"/>
    <property type="match status" value="1"/>
</dbReference>
<dbReference type="Pfam" id="PF04350">
    <property type="entry name" value="PilO"/>
    <property type="match status" value="1"/>
</dbReference>
<keyword evidence="2" id="KW-1133">Transmembrane helix</keyword>
<keyword evidence="2" id="KW-0472">Membrane</keyword>
<dbReference type="Proteomes" id="UP001597158">
    <property type="component" value="Unassembled WGS sequence"/>
</dbReference>